<keyword evidence="2" id="KW-0472">Membrane</keyword>
<organism evidence="3 4">
    <name type="scientific">Hymenobacter aranciens</name>
    <dbReference type="NCBI Taxonomy" id="3063996"/>
    <lineage>
        <taxon>Bacteria</taxon>
        <taxon>Pseudomonadati</taxon>
        <taxon>Bacteroidota</taxon>
        <taxon>Cytophagia</taxon>
        <taxon>Cytophagales</taxon>
        <taxon>Hymenobacteraceae</taxon>
        <taxon>Hymenobacter</taxon>
    </lineage>
</organism>
<evidence type="ECO:0000313" key="4">
    <source>
        <dbReference type="Proteomes" id="UP001176429"/>
    </source>
</evidence>
<feature type="transmembrane region" description="Helical" evidence="2">
    <location>
        <begin position="7"/>
        <end position="28"/>
    </location>
</feature>
<evidence type="ECO:0000313" key="3">
    <source>
        <dbReference type="EMBL" id="MDO7876697.1"/>
    </source>
</evidence>
<keyword evidence="2" id="KW-1133">Transmembrane helix</keyword>
<keyword evidence="4" id="KW-1185">Reference proteome</keyword>
<feature type="transmembrane region" description="Helical" evidence="2">
    <location>
        <begin position="95"/>
        <end position="112"/>
    </location>
</feature>
<protein>
    <submittedName>
        <fullName evidence="3">Uncharacterized protein</fullName>
    </submittedName>
</protein>
<dbReference type="Proteomes" id="UP001176429">
    <property type="component" value="Unassembled WGS sequence"/>
</dbReference>
<sequence>MSFGGFIVSLVALVVLVLLTFFGLQWLHVGVGSLIDWLVGVAIVWWLAVVTILPWNTHFAALDVLEEARISRENGIAVPEESVAYARRLASRFKWLAIALHLGTALLLFVLARLQLVAVGYPAAIAALALTFARPAQRAYEHLSSRLRNMVQQFQYPREDVMELRTRVQELESQTESLCYALDESNEDSQAAARQRLLNALQNRLTQLDNQLDELTRRNAREHEALTRQTTTEIAKLSEDARFLNQVRELIRFVREA</sequence>
<proteinExistence type="predicted"/>
<evidence type="ECO:0000256" key="1">
    <source>
        <dbReference type="SAM" id="Coils"/>
    </source>
</evidence>
<dbReference type="RefSeq" id="WP_305008078.1">
    <property type="nucleotide sequence ID" value="NZ_JAUQSY010000013.1"/>
</dbReference>
<accession>A0ABT9BEL2</accession>
<name>A0ABT9BEL2_9BACT</name>
<evidence type="ECO:0000256" key="2">
    <source>
        <dbReference type="SAM" id="Phobius"/>
    </source>
</evidence>
<comment type="caution">
    <text evidence="3">The sequence shown here is derived from an EMBL/GenBank/DDBJ whole genome shotgun (WGS) entry which is preliminary data.</text>
</comment>
<feature type="coiled-coil region" evidence="1">
    <location>
        <begin position="191"/>
        <end position="225"/>
    </location>
</feature>
<reference evidence="3" key="1">
    <citation type="submission" date="2023-07" db="EMBL/GenBank/DDBJ databases">
        <authorList>
            <person name="Kim M.K."/>
        </authorList>
    </citation>
    <scope>NUCLEOTIDE SEQUENCE</scope>
    <source>
        <strain evidence="3">ASUV-10-1</strain>
    </source>
</reference>
<dbReference type="EMBL" id="JAUQSY010000013">
    <property type="protein sequence ID" value="MDO7876697.1"/>
    <property type="molecule type" value="Genomic_DNA"/>
</dbReference>
<keyword evidence="2" id="KW-0812">Transmembrane</keyword>
<feature type="transmembrane region" description="Helical" evidence="2">
    <location>
        <begin position="34"/>
        <end position="55"/>
    </location>
</feature>
<keyword evidence="1" id="KW-0175">Coiled coil</keyword>
<gene>
    <name evidence="3" type="ORF">Q5H93_18270</name>
</gene>